<feature type="compositionally biased region" description="Basic and acidic residues" evidence="1">
    <location>
        <begin position="64"/>
        <end position="75"/>
    </location>
</feature>
<name>A0ABP0PQ90_9DINO</name>
<evidence type="ECO:0000313" key="2">
    <source>
        <dbReference type="EMBL" id="CAK9077603.1"/>
    </source>
</evidence>
<evidence type="ECO:0000256" key="1">
    <source>
        <dbReference type="SAM" id="MobiDB-lite"/>
    </source>
</evidence>
<comment type="caution">
    <text evidence="2">The sequence shown here is derived from an EMBL/GenBank/DDBJ whole genome shotgun (WGS) entry which is preliminary data.</text>
</comment>
<protein>
    <recommendedName>
        <fullName evidence="4">C3H1-type domain-containing protein</fullName>
    </recommendedName>
</protein>
<gene>
    <name evidence="2" type="ORF">SCF082_LOCUS37209</name>
</gene>
<organism evidence="2 3">
    <name type="scientific">Durusdinium trenchii</name>
    <dbReference type="NCBI Taxonomy" id="1381693"/>
    <lineage>
        <taxon>Eukaryota</taxon>
        <taxon>Sar</taxon>
        <taxon>Alveolata</taxon>
        <taxon>Dinophyceae</taxon>
        <taxon>Suessiales</taxon>
        <taxon>Symbiodiniaceae</taxon>
        <taxon>Durusdinium</taxon>
    </lineage>
</organism>
<evidence type="ECO:0008006" key="4">
    <source>
        <dbReference type="Google" id="ProtNLM"/>
    </source>
</evidence>
<keyword evidence="3" id="KW-1185">Reference proteome</keyword>
<reference evidence="2 3" key="1">
    <citation type="submission" date="2024-02" db="EMBL/GenBank/DDBJ databases">
        <authorList>
            <person name="Chen Y."/>
            <person name="Shah S."/>
            <person name="Dougan E. K."/>
            <person name="Thang M."/>
            <person name="Chan C."/>
        </authorList>
    </citation>
    <scope>NUCLEOTIDE SEQUENCE [LARGE SCALE GENOMIC DNA]</scope>
</reference>
<evidence type="ECO:0000313" key="3">
    <source>
        <dbReference type="Proteomes" id="UP001642464"/>
    </source>
</evidence>
<proteinExistence type="predicted"/>
<accession>A0ABP0PQ90</accession>
<sequence>MRPLASREEGVAFDLWASLRVRNTFLDVQVDDKEEGSARRSNSLPSNYSKDSDASSSRSRGSAGRHEADGGERAPEPGSAPRSSRTRTTGDEALAALAGSSSAPGATPEQAWLDVRPQKPESDAANAACDEETEEQFMERVGLSGEQMLADALQRPDHWSLREQPTSQARSHAAGSCVPCYFHFQSECLFGEKCGCCHDESHRNYDSMRRFFRSSKIQL</sequence>
<feature type="compositionally biased region" description="Polar residues" evidence="1">
    <location>
        <begin position="39"/>
        <end position="49"/>
    </location>
</feature>
<dbReference type="Proteomes" id="UP001642464">
    <property type="component" value="Unassembled WGS sequence"/>
</dbReference>
<feature type="region of interest" description="Disordered" evidence="1">
    <location>
        <begin position="26"/>
        <end position="88"/>
    </location>
</feature>
<dbReference type="EMBL" id="CAXAMM010037780">
    <property type="protein sequence ID" value="CAK9077603.1"/>
    <property type="molecule type" value="Genomic_DNA"/>
</dbReference>